<keyword evidence="2" id="KW-0645">Protease</keyword>
<dbReference type="InterPro" id="IPR038765">
    <property type="entry name" value="Papain-like_cys_pep_sf"/>
</dbReference>
<dbReference type="GO" id="GO:0006508">
    <property type="term" value="P:proteolysis"/>
    <property type="evidence" value="ECO:0007669"/>
    <property type="project" value="UniProtKB-KW"/>
</dbReference>
<evidence type="ECO:0000256" key="5">
    <source>
        <dbReference type="ARBA" id="ARBA00022807"/>
    </source>
</evidence>
<evidence type="ECO:0000256" key="2">
    <source>
        <dbReference type="ARBA" id="ARBA00022670"/>
    </source>
</evidence>
<name>A0A1Z4BQG4_9FLAO</name>
<dbReference type="SUPFAM" id="SSF54001">
    <property type="entry name" value="Cysteine proteinases"/>
    <property type="match status" value="1"/>
</dbReference>
<dbReference type="InterPro" id="IPR000064">
    <property type="entry name" value="NLP_P60_dom"/>
</dbReference>
<dbReference type="AlphaFoldDB" id="A0A1Z4BQG4"/>
<sequence>MKHLKILFVTFSTITLLSCSSSRYLAELPYHYPTDAFYKAVLAQKKQINEQYTLVDDKGENLSDKELALREKYSIILAVPPKKITNYKLYAFIDEWIGTPYKEKTLEKQEGADASYFIQALFSEVYETTFPKTPDGIFRSKDLQLFTGRTYLKEGDILFFRYDKFKPISDVGLYLGNGRILACTTQGLNIYDFNDEYFQKRYTSAGRLKEKK</sequence>
<protein>
    <submittedName>
        <fullName evidence="7">Glycoside hydrolase</fullName>
    </submittedName>
</protein>
<keyword evidence="4 7" id="KW-0378">Hydrolase</keyword>
<comment type="similarity">
    <text evidence="1">Belongs to the peptidase C40 family.</text>
</comment>
<dbReference type="Pfam" id="PF00877">
    <property type="entry name" value="NLPC_P60"/>
    <property type="match status" value="1"/>
</dbReference>
<keyword evidence="8" id="KW-1185">Reference proteome</keyword>
<keyword evidence="3" id="KW-0732">Signal</keyword>
<dbReference type="PROSITE" id="PS51257">
    <property type="entry name" value="PROKAR_LIPOPROTEIN"/>
    <property type="match status" value="1"/>
</dbReference>
<evidence type="ECO:0000313" key="8">
    <source>
        <dbReference type="Proteomes" id="UP000197007"/>
    </source>
</evidence>
<evidence type="ECO:0000256" key="3">
    <source>
        <dbReference type="ARBA" id="ARBA00022729"/>
    </source>
</evidence>
<accession>A0A1Z4BQG4</accession>
<dbReference type="KEGG" id="capn:CBG49_10740"/>
<evidence type="ECO:0000256" key="4">
    <source>
        <dbReference type="ARBA" id="ARBA00022801"/>
    </source>
</evidence>
<evidence type="ECO:0000313" key="7">
    <source>
        <dbReference type="EMBL" id="ASF43510.1"/>
    </source>
</evidence>
<gene>
    <name evidence="7" type="ORF">CBG49_10740</name>
</gene>
<feature type="domain" description="NlpC/P60" evidence="6">
    <location>
        <begin position="83"/>
        <end position="209"/>
    </location>
</feature>
<dbReference type="PROSITE" id="PS51935">
    <property type="entry name" value="NLPC_P60"/>
    <property type="match status" value="1"/>
</dbReference>
<dbReference type="GO" id="GO:0008234">
    <property type="term" value="F:cysteine-type peptidase activity"/>
    <property type="evidence" value="ECO:0007669"/>
    <property type="project" value="UniProtKB-KW"/>
</dbReference>
<reference evidence="8" key="1">
    <citation type="submission" date="2017-06" db="EMBL/GenBank/DDBJ databases">
        <title>Complete genome sequence of Capnocytophaga sp. KCOM 1579 (=ChDC OS43) isolated from a human refractory periapical abscess lesion.</title>
        <authorList>
            <person name="Kook J.-K."/>
            <person name="Park S.-N."/>
            <person name="Lim Y.K."/>
            <person name="Roh H."/>
        </authorList>
    </citation>
    <scope>NUCLEOTIDE SEQUENCE [LARGE SCALE GENOMIC DNA]</scope>
    <source>
        <strain evidence="8">ChDC OS43</strain>
    </source>
</reference>
<dbReference type="RefSeq" id="WP_088594461.1">
    <property type="nucleotide sequence ID" value="NZ_CP022022.1"/>
</dbReference>
<evidence type="ECO:0000259" key="6">
    <source>
        <dbReference type="PROSITE" id="PS51935"/>
    </source>
</evidence>
<dbReference type="InterPro" id="IPR052062">
    <property type="entry name" value="Murein_DD/LD_carboxypeptidase"/>
</dbReference>
<dbReference type="Proteomes" id="UP000197007">
    <property type="component" value="Chromosome"/>
</dbReference>
<organism evidence="7 8">
    <name type="scientific">Capnocytophaga endodontalis</name>
    <dbReference type="NCBI Taxonomy" id="2708117"/>
    <lineage>
        <taxon>Bacteria</taxon>
        <taxon>Pseudomonadati</taxon>
        <taxon>Bacteroidota</taxon>
        <taxon>Flavobacteriia</taxon>
        <taxon>Flavobacteriales</taxon>
        <taxon>Flavobacteriaceae</taxon>
        <taxon>Capnocytophaga</taxon>
    </lineage>
</organism>
<dbReference type="EMBL" id="CP022022">
    <property type="protein sequence ID" value="ASF43510.1"/>
    <property type="molecule type" value="Genomic_DNA"/>
</dbReference>
<dbReference type="PANTHER" id="PTHR47360">
    <property type="entry name" value="MUREIN DD-ENDOPEPTIDASE MEPS/MUREIN LD-CARBOXYPEPTIDASE"/>
    <property type="match status" value="1"/>
</dbReference>
<dbReference type="Gene3D" id="3.90.1720.10">
    <property type="entry name" value="endopeptidase domain like (from Nostoc punctiforme)"/>
    <property type="match status" value="1"/>
</dbReference>
<keyword evidence="5" id="KW-0788">Thiol protease</keyword>
<evidence type="ECO:0000256" key="1">
    <source>
        <dbReference type="ARBA" id="ARBA00007074"/>
    </source>
</evidence>
<dbReference type="PANTHER" id="PTHR47360:SF1">
    <property type="entry name" value="ENDOPEPTIDASE NLPC-RELATED"/>
    <property type="match status" value="1"/>
</dbReference>
<proteinExistence type="inferred from homology"/>